<feature type="signal peptide" evidence="1">
    <location>
        <begin position="1"/>
        <end position="19"/>
    </location>
</feature>
<reference evidence="2 3" key="1">
    <citation type="submission" date="2017-09" db="EMBL/GenBank/DDBJ databases">
        <title>Comparative genomics of rhizobia isolated from Phaseolus vulgaris in China.</title>
        <authorList>
            <person name="Tong W."/>
        </authorList>
    </citation>
    <scope>NUCLEOTIDE SEQUENCE [LARGE SCALE GENOMIC DNA]</scope>
    <source>
        <strain evidence="2 3">FH14</strain>
    </source>
</reference>
<organism evidence="2 3">
    <name type="scientific">Rhizobium hidalgonense</name>
    <dbReference type="NCBI Taxonomy" id="1538159"/>
    <lineage>
        <taxon>Bacteria</taxon>
        <taxon>Pseudomonadati</taxon>
        <taxon>Pseudomonadota</taxon>
        <taxon>Alphaproteobacteria</taxon>
        <taxon>Hyphomicrobiales</taxon>
        <taxon>Rhizobiaceae</taxon>
        <taxon>Rhizobium/Agrobacterium group</taxon>
        <taxon>Rhizobium</taxon>
    </lineage>
</organism>
<feature type="chain" id="PRO_5047033820" evidence="1">
    <location>
        <begin position="20"/>
        <end position="142"/>
    </location>
</feature>
<evidence type="ECO:0000313" key="3">
    <source>
        <dbReference type="Proteomes" id="UP000219914"/>
    </source>
</evidence>
<name>A0ABX4JXF9_9HYPH</name>
<keyword evidence="1" id="KW-0732">Signal</keyword>
<keyword evidence="3" id="KW-1185">Reference proteome</keyword>
<evidence type="ECO:0000256" key="1">
    <source>
        <dbReference type="SAM" id="SignalP"/>
    </source>
</evidence>
<dbReference type="RefSeq" id="WP_097533172.1">
    <property type="nucleotide sequence ID" value="NZ_LODW01000070.1"/>
</dbReference>
<gene>
    <name evidence="2" type="ORF">CO674_05510</name>
</gene>
<protein>
    <submittedName>
        <fullName evidence="2">Uncharacterized protein</fullName>
    </submittedName>
</protein>
<evidence type="ECO:0000313" key="2">
    <source>
        <dbReference type="EMBL" id="PDT24794.1"/>
    </source>
</evidence>
<accession>A0ABX4JXF9</accession>
<proteinExistence type="predicted"/>
<dbReference type="Proteomes" id="UP000219914">
    <property type="component" value="Unassembled WGS sequence"/>
</dbReference>
<dbReference type="EMBL" id="NWSY01000003">
    <property type="protein sequence ID" value="PDT24794.1"/>
    <property type="molecule type" value="Genomic_DNA"/>
</dbReference>
<comment type="caution">
    <text evidence="2">The sequence shown here is derived from an EMBL/GenBank/DDBJ whole genome shotgun (WGS) entry which is preliminary data.</text>
</comment>
<sequence length="142" mass="15037">MALTRAIVLAACFSSFVTATFGAELQRSCIEPPATVIEMTGINTKHARATAKFTGPDIIKACHEGYVGQGSYGSPEECIRQTKADLLGDTIHAEANCSTGTMKLGQMSFKMPIENNCASGGILAAPAFKMLCPSYRGKVVNE</sequence>